<feature type="repeat" description="TPR" evidence="1">
    <location>
        <begin position="512"/>
        <end position="545"/>
    </location>
</feature>
<evidence type="ECO:0000313" key="2">
    <source>
        <dbReference type="EMBL" id="MBV6342176.1"/>
    </source>
</evidence>
<dbReference type="Pfam" id="PF13424">
    <property type="entry name" value="TPR_12"/>
    <property type="match status" value="3"/>
</dbReference>
<accession>A0ABS6S049</accession>
<dbReference type="SMART" id="SM00028">
    <property type="entry name" value="TPR"/>
    <property type="match status" value="7"/>
</dbReference>
<dbReference type="Proteomes" id="UP001196980">
    <property type="component" value="Unassembled WGS sequence"/>
</dbReference>
<dbReference type="PANTHER" id="PTHR19959:SF119">
    <property type="entry name" value="FUNGAL LIPASE-LIKE DOMAIN-CONTAINING PROTEIN"/>
    <property type="match status" value="1"/>
</dbReference>
<dbReference type="PROSITE" id="PS50293">
    <property type="entry name" value="TPR_REGION"/>
    <property type="match status" value="1"/>
</dbReference>
<dbReference type="PANTHER" id="PTHR19959">
    <property type="entry name" value="KINESIN LIGHT CHAIN"/>
    <property type="match status" value="1"/>
</dbReference>
<gene>
    <name evidence="2" type="ORF">HWQ67_11325</name>
</gene>
<comment type="caution">
    <text evidence="2">The sequence shown here is derived from an EMBL/GenBank/DDBJ whole genome shotgun (WGS) entry which is preliminary data.</text>
</comment>
<dbReference type="Pfam" id="PF13374">
    <property type="entry name" value="TPR_10"/>
    <property type="match status" value="1"/>
</dbReference>
<protein>
    <submittedName>
        <fullName evidence="2">ATP-binding protein</fullName>
    </submittedName>
</protein>
<keyword evidence="3" id="KW-1185">Reference proteome</keyword>
<dbReference type="GO" id="GO:0005524">
    <property type="term" value="F:ATP binding"/>
    <property type="evidence" value="ECO:0007669"/>
    <property type="project" value="UniProtKB-KW"/>
</dbReference>
<proteinExistence type="predicted"/>
<dbReference type="EMBL" id="JABXWD010000207">
    <property type="protein sequence ID" value="MBV6342176.1"/>
    <property type="molecule type" value="Genomic_DNA"/>
</dbReference>
<keyword evidence="2" id="KW-0067">ATP-binding</keyword>
<name>A0ABS6S049_9BACT</name>
<feature type="repeat" description="TPR" evidence="1">
    <location>
        <begin position="596"/>
        <end position="629"/>
    </location>
</feature>
<dbReference type="InterPro" id="IPR019734">
    <property type="entry name" value="TPR_rpt"/>
</dbReference>
<reference evidence="2 3" key="1">
    <citation type="journal article" date="2020" name="J Geophys Res Biogeosci">
        <title>Magnetotaxis as an Adaptation to Enable Bacterial Shuttling of Microbial Sulfur and Sulfur Cycling Across Aquatic Oxic#Anoxic Interfaces.</title>
        <authorList>
            <person name="Li J."/>
            <person name="Liu P."/>
            <person name="Wang J."/>
            <person name="Roberts A.P."/>
            <person name="Pan Y."/>
        </authorList>
    </citation>
    <scope>NUCLEOTIDE SEQUENCE [LARGE SCALE GENOMIC DNA]</scope>
    <source>
        <strain evidence="2 3">MYR-1_YQ</strain>
    </source>
</reference>
<dbReference type="PROSITE" id="PS50005">
    <property type="entry name" value="TPR"/>
    <property type="match status" value="3"/>
</dbReference>
<keyword evidence="1" id="KW-0802">TPR repeat</keyword>
<feature type="repeat" description="TPR" evidence="1">
    <location>
        <begin position="554"/>
        <end position="587"/>
    </location>
</feature>
<dbReference type="RefSeq" id="WP_218252800.1">
    <property type="nucleotide sequence ID" value="NZ_JABXWD010000207.1"/>
</dbReference>
<keyword evidence="2" id="KW-0547">Nucleotide-binding</keyword>
<organism evidence="2 3">
    <name type="scientific">Candidatus Magnetobacterium casense</name>
    <dbReference type="NCBI Taxonomy" id="1455061"/>
    <lineage>
        <taxon>Bacteria</taxon>
        <taxon>Pseudomonadati</taxon>
        <taxon>Nitrospirota</taxon>
        <taxon>Thermodesulfovibrionia</taxon>
        <taxon>Thermodesulfovibrionales</taxon>
        <taxon>Candidatus Magnetobacteriaceae</taxon>
        <taxon>Candidatus Magnetobacterium</taxon>
    </lineage>
</organism>
<evidence type="ECO:0000256" key="1">
    <source>
        <dbReference type="PROSITE-ProRule" id="PRU00339"/>
    </source>
</evidence>
<sequence length="753" mass="84683">MRLFGDASPIVPLVVEGKLAHVNHVRLRHKTLQGSNVRVLESGFVGRRRYVQRGVSVLRGKTGKCGLLVRGPAGIGKSCLVGKLIERFAGKELIVFHGVVNAGDVILKLRKLLDRLGKKDALAILKSGDEYEEKIKDLFRTVFRTEVSAIIYFDDFEQNLERHGNNYYVKPETIELVRPFLEAVEWTEGNSYVVITSRYPFILEQDGENLSTAKLFDLALMSFYGADLNKKAKDLESVAKSKHAELYLKYGGGNPRLLEWLNVIARDEDKYDLAVIEAQLKLKQAEFIHEYLADVIAATEGEAFHRFIREAAVYREPVDATTFEGFGSVELLNTGVDLTLVEREVRAAPAMEDLSSGGFVYWVTPVIVDAMWGKLTPEKQLEMHGRAYQWYGDWIAKASEPNYKYMEEVVRHALEVGNIRGACPHARALGQYFDEMVLYRQGRVIMEKVAVRVSDAAIDEAKANKDISVGNFLNTYATSLWKLGEARQAIAFFEKSLAISLEVYGERHPDVAGSYNNIGSAWDNLGDSKQAIEFYEKSLAISLEVYGERHPDVATSYNNLGTAWDKLGKARQAIEFYEKSLAIRLEVYGERHPDVATSYNNIGSAWWNLGDSKQAIAFYEKSLAISLEVYGERHPDVAQSYNNIGSAWRALGDSRQAIAFLEKSLAIWLEVYGERHPHIAGSYNNIGSAWDNLGEAKQAIAFYKKSLTIRLEVYGERHPHIADSYNNLAYMFFKTGDVQKAVSYLAKAKAAWP</sequence>
<evidence type="ECO:0000313" key="3">
    <source>
        <dbReference type="Proteomes" id="UP001196980"/>
    </source>
</evidence>